<feature type="transmembrane region" description="Helical" evidence="4">
    <location>
        <begin position="265"/>
        <end position="286"/>
    </location>
</feature>
<dbReference type="Proteomes" id="UP000324159">
    <property type="component" value="Unassembled WGS sequence"/>
</dbReference>
<evidence type="ECO:0000313" key="7">
    <source>
        <dbReference type="Proteomes" id="UP000324159"/>
    </source>
</evidence>
<dbReference type="GO" id="GO:0022857">
    <property type="term" value="F:transmembrane transporter activity"/>
    <property type="evidence" value="ECO:0007669"/>
    <property type="project" value="InterPro"/>
</dbReference>
<keyword evidence="3 4" id="KW-0472">Membrane</keyword>
<evidence type="ECO:0000256" key="1">
    <source>
        <dbReference type="ARBA" id="ARBA00022692"/>
    </source>
</evidence>
<evidence type="ECO:0000256" key="4">
    <source>
        <dbReference type="SAM" id="Phobius"/>
    </source>
</evidence>
<proteinExistence type="predicted"/>
<feature type="domain" description="Major facilitator superfamily (MFS) profile" evidence="5">
    <location>
        <begin position="15"/>
        <end position="407"/>
    </location>
</feature>
<dbReference type="InterPro" id="IPR010645">
    <property type="entry name" value="MFS_4"/>
</dbReference>
<feature type="transmembrane region" description="Helical" evidence="4">
    <location>
        <begin position="293"/>
        <end position="311"/>
    </location>
</feature>
<feature type="transmembrane region" description="Helical" evidence="4">
    <location>
        <begin position="141"/>
        <end position="162"/>
    </location>
</feature>
<dbReference type="InterPro" id="IPR020846">
    <property type="entry name" value="MFS_dom"/>
</dbReference>
<dbReference type="AlphaFoldDB" id="A0A5D3WIU5"/>
<dbReference type="Gene3D" id="1.20.1250.20">
    <property type="entry name" value="MFS general substrate transporter like domains"/>
    <property type="match status" value="2"/>
</dbReference>
<protein>
    <submittedName>
        <fullName evidence="6">Sugar phosphate permease</fullName>
    </submittedName>
</protein>
<feature type="transmembrane region" description="Helical" evidence="4">
    <location>
        <begin position="226"/>
        <end position="245"/>
    </location>
</feature>
<dbReference type="GO" id="GO:0005886">
    <property type="term" value="C:plasma membrane"/>
    <property type="evidence" value="ECO:0007669"/>
    <property type="project" value="TreeGrafter"/>
</dbReference>
<organism evidence="6 7">
    <name type="scientific">Geothermobacter ehrlichii</name>
    <dbReference type="NCBI Taxonomy" id="213224"/>
    <lineage>
        <taxon>Bacteria</taxon>
        <taxon>Pseudomonadati</taxon>
        <taxon>Thermodesulfobacteriota</taxon>
        <taxon>Desulfuromonadia</taxon>
        <taxon>Desulfuromonadales</taxon>
        <taxon>Geothermobacteraceae</taxon>
        <taxon>Geothermobacter</taxon>
    </lineage>
</organism>
<dbReference type="PANTHER" id="PTHR23537:SF1">
    <property type="entry name" value="SUGAR TRANSPORTER"/>
    <property type="match status" value="1"/>
</dbReference>
<evidence type="ECO:0000259" key="5">
    <source>
        <dbReference type="PROSITE" id="PS50850"/>
    </source>
</evidence>
<feature type="transmembrane region" description="Helical" evidence="4">
    <location>
        <begin position="352"/>
        <end position="375"/>
    </location>
</feature>
<reference evidence="6 7" key="1">
    <citation type="submission" date="2019-07" db="EMBL/GenBank/DDBJ databases">
        <title>Genomic Encyclopedia of Type Strains, Phase IV (KMG-IV): sequencing the most valuable type-strain genomes for metagenomic binning, comparative biology and taxonomic classification.</title>
        <authorList>
            <person name="Goeker M."/>
        </authorList>
    </citation>
    <scope>NUCLEOTIDE SEQUENCE [LARGE SCALE GENOMIC DNA]</scope>
    <source>
        <strain evidence="6 7">SS015</strain>
    </source>
</reference>
<feature type="transmembrane region" description="Helical" evidence="4">
    <location>
        <begin position="381"/>
        <end position="402"/>
    </location>
</feature>
<dbReference type="PROSITE" id="PS50850">
    <property type="entry name" value="MFS"/>
    <property type="match status" value="1"/>
</dbReference>
<keyword evidence="7" id="KW-1185">Reference proteome</keyword>
<feature type="transmembrane region" description="Helical" evidence="4">
    <location>
        <begin position="82"/>
        <end position="98"/>
    </location>
</feature>
<dbReference type="OrthoDB" id="9797953at2"/>
<accession>A0A5D3WIU5</accession>
<evidence type="ECO:0000313" key="6">
    <source>
        <dbReference type="EMBL" id="TYO98896.1"/>
    </source>
</evidence>
<feature type="transmembrane region" description="Helical" evidence="4">
    <location>
        <begin position="55"/>
        <end position="75"/>
    </location>
</feature>
<evidence type="ECO:0000256" key="2">
    <source>
        <dbReference type="ARBA" id="ARBA00022989"/>
    </source>
</evidence>
<dbReference type="RefSeq" id="WP_148895367.1">
    <property type="nucleotide sequence ID" value="NZ_VNIB01000004.1"/>
</dbReference>
<dbReference type="EMBL" id="VNIB01000004">
    <property type="protein sequence ID" value="TYO98896.1"/>
    <property type="molecule type" value="Genomic_DNA"/>
</dbReference>
<keyword evidence="2 4" id="KW-1133">Transmembrane helix</keyword>
<keyword evidence="1 4" id="KW-0812">Transmembrane</keyword>
<feature type="transmembrane region" description="Helical" evidence="4">
    <location>
        <begin position="174"/>
        <end position="194"/>
    </location>
</feature>
<feature type="transmembrane region" description="Helical" evidence="4">
    <location>
        <begin position="104"/>
        <end position="129"/>
    </location>
</feature>
<gene>
    <name evidence="6" type="ORF">EDC39_10419</name>
</gene>
<comment type="caution">
    <text evidence="6">The sequence shown here is derived from an EMBL/GenBank/DDBJ whole genome shotgun (WGS) entry which is preliminary data.</text>
</comment>
<dbReference type="PANTHER" id="PTHR23537">
    <property type="match status" value="1"/>
</dbReference>
<sequence>MSRRTPRFSAHYGWTIVLAGYLTLFACLGLARFAYGMLLPGMRADLGFGYDRMGLISTGNFVGYLVSVALVPRLLHQFRPRITITAGLALIAACMLAVGASRDFAVILCLYALVGFGSGLANIPAMVLVSHWFRRSHRGRAAGLMIAGNGSAIILTGFLVPLLNRAFGAAGWRVGWLVLGGIAALIALLAAWLLRNTPSELGLEPVGRPEPAGAGRPAAEKAGGGLLLLKLGGLYLVFGATYMVYGTFIVSSMVEEYGLSETKAGFFWSWVGLLSIFSGILFGVLSDRIGRRAGLAAVFLVQSCAYLLAGSGLGTPALFLSVLLYGLAAFAIPTIMAAAVGDYFGLQRAAKVFSLVTFFFAAGQTVGPGSAGVLADHLGSFAPAYLASAGLTGLAMVLCRLLPAARKTVG</sequence>
<evidence type="ECO:0000256" key="3">
    <source>
        <dbReference type="ARBA" id="ARBA00023136"/>
    </source>
</evidence>
<feature type="transmembrane region" description="Helical" evidence="4">
    <location>
        <begin position="12"/>
        <end position="35"/>
    </location>
</feature>
<dbReference type="InterPro" id="IPR036259">
    <property type="entry name" value="MFS_trans_sf"/>
</dbReference>
<feature type="transmembrane region" description="Helical" evidence="4">
    <location>
        <begin position="317"/>
        <end position="340"/>
    </location>
</feature>
<dbReference type="Pfam" id="PF06779">
    <property type="entry name" value="MFS_4"/>
    <property type="match status" value="1"/>
</dbReference>
<name>A0A5D3WIU5_9BACT</name>
<dbReference type="PROSITE" id="PS51257">
    <property type="entry name" value="PROKAR_LIPOPROTEIN"/>
    <property type="match status" value="1"/>
</dbReference>
<dbReference type="SUPFAM" id="SSF103473">
    <property type="entry name" value="MFS general substrate transporter"/>
    <property type="match status" value="1"/>
</dbReference>